<accession>A0A0D3J7N8</accession>
<evidence type="ECO:0000313" key="1">
    <source>
        <dbReference type="EnsemblProtists" id="EOD19523"/>
    </source>
</evidence>
<dbReference type="PRINTS" id="PR00507">
    <property type="entry name" value="N12N6MTFRASE"/>
</dbReference>
<dbReference type="HOGENOM" id="CLU_074702_1_1_1"/>
<dbReference type="RefSeq" id="XP_005771952.1">
    <property type="nucleotide sequence ID" value="XM_005771895.1"/>
</dbReference>
<dbReference type="OMA" id="DVVYSIH"/>
<dbReference type="Gene3D" id="3.40.50.150">
    <property type="entry name" value="Vaccinia Virus protein VP39"/>
    <property type="match status" value="1"/>
</dbReference>
<evidence type="ECO:0008006" key="3">
    <source>
        <dbReference type="Google" id="ProtNLM"/>
    </source>
</evidence>
<dbReference type="eggNOG" id="KOG3420">
    <property type="taxonomic scope" value="Eukaryota"/>
</dbReference>
<dbReference type="GO" id="GO:0003676">
    <property type="term" value="F:nucleic acid binding"/>
    <property type="evidence" value="ECO:0007669"/>
    <property type="project" value="InterPro"/>
</dbReference>
<dbReference type="GeneID" id="17265024"/>
<protein>
    <recommendedName>
        <fullName evidence="3">Methyltransferase small domain-containing protein</fullName>
    </recommendedName>
</protein>
<dbReference type="Proteomes" id="UP000013827">
    <property type="component" value="Unassembled WGS sequence"/>
</dbReference>
<dbReference type="InterPro" id="IPR002052">
    <property type="entry name" value="DNA_methylase_N6_adenine_CS"/>
</dbReference>
<organism evidence="1 2">
    <name type="scientific">Emiliania huxleyi (strain CCMP1516)</name>
    <dbReference type="NCBI Taxonomy" id="280463"/>
    <lineage>
        <taxon>Eukaryota</taxon>
        <taxon>Haptista</taxon>
        <taxon>Haptophyta</taxon>
        <taxon>Prymnesiophyceae</taxon>
        <taxon>Isochrysidales</taxon>
        <taxon>Noelaerhabdaceae</taxon>
        <taxon>Emiliania</taxon>
    </lineage>
</organism>
<sequence length="233" mass="24152">MKLKQLVGELQGVQTWRHPKSELEQYPTPPDIAAHMLLAADAEDGLEDALVADLGCGGGVLGIGAALLGAAHVLAVDLDPAALEVAAENVEEFEVPVSLLGCDVGAPSGVADAEGGADAGAAGGAFDIVLMNPPFGTRNESHGADVAFLQAGLRLCRPGGAVYSLHKTSTRPFIAKKAAEAGGEASVVAELRFEIPRMYKHHRQPSKDVAVDFWRVQRGGGGEEAEGEEEVPS</sequence>
<dbReference type="KEGG" id="ehx:EMIHUDRAFT_310659"/>
<dbReference type="SUPFAM" id="SSF53335">
    <property type="entry name" value="S-adenosyl-L-methionine-dependent methyltransferases"/>
    <property type="match status" value="1"/>
</dbReference>
<name>A0A0D3J7N8_EMIH1</name>
<reference evidence="2" key="1">
    <citation type="journal article" date="2013" name="Nature">
        <title>Pan genome of the phytoplankton Emiliania underpins its global distribution.</title>
        <authorList>
            <person name="Read B.A."/>
            <person name="Kegel J."/>
            <person name="Klute M.J."/>
            <person name="Kuo A."/>
            <person name="Lefebvre S.C."/>
            <person name="Maumus F."/>
            <person name="Mayer C."/>
            <person name="Miller J."/>
            <person name="Monier A."/>
            <person name="Salamov A."/>
            <person name="Young J."/>
            <person name="Aguilar M."/>
            <person name="Claverie J.M."/>
            <person name="Frickenhaus S."/>
            <person name="Gonzalez K."/>
            <person name="Herman E.K."/>
            <person name="Lin Y.C."/>
            <person name="Napier J."/>
            <person name="Ogata H."/>
            <person name="Sarno A.F."/>
            <person name="Shmutz J."/>
            <person name="Schroeder D."/>
            <person name="de Vargas C."/>
            <person name="Verret F."/>
            <person name="von Dassow P."/>
            <person name="Valentin K."/>
            <person name="Van de Peer Y."/>
            <person name="Wheeler G."/>
            <person name="Dacks J.B."/>
            <person name="Delwiche C.F."/>
            <person name="Dyhrman S.T."/>
            <person name="Glockner G."/>
            <person name="John U."/>
            <person name="Richards T."/>
            <person name="Worden A.Z."/>
            <person name="Zhang X."/>
            <person name="Grigoriev I.V."/>
            <person name="Allen A.E."/>
            <person name="Bidle K."/>
            <person name="Borodovsky M."/>
            <person name="Bowler C."/>
            <person name="Brownlee C."/>
            <person name="Cock J.M."/>
            <person name="Elias M."/>
            <person name="Gladyshev V.N."/>
            <person name="Groth M."/>
            <person name="Guda C."/>
            <person name="Hadaegh A."/>
            <person name="Iglesias-Rodriguez M.D."/>
            <person name="Jenkins J."/>
            <person name="Jones B.M."/>
            <person name="Lawson T."/>
            <person name="Leese F."/>
            <person name="Lindquist E."/>
            <person name="Lobanov A."/>
            <person name="Lomsadze A."/>
            <person name="Malik S.B."/>
            <person name="Marsh M.E."/>
            <person name="Mackinder L."/>
            <person name="Mock T."/>
            <person name="Mueller-Roeber B."/>
            <person name="Pagarete A."/>
            <person name="Parker M."/>
            <person name="Probert I."/>
            <person name="Quesneville H."/>
            <person name="Raines C."/>
            <person name="Rensing S.A."/>
            <person name="Riano-Pachon D.M."/>
            <person name="Richier S."/>
            <person name="Rokitta S."/>
            <person name="Shiraiwa Y."/>
            <person name="Soanes D.M."/>
            <person name="van der Giezen M."/>
            <person name="Wahlund T.M."/>
            <person name="Williams B."/>
            <person name="Wilson W."/>
            <person name="Wolfe G."/>
            <person name="Wurch L.L."/>
        </authorList>
    </citation>
    <scope>NUCLEOTIDE SEQUENCE</scope>
</reference>
<dbReference type="PaxDb" id="2903-EOD19523"/>
<dbReference type="EnsemblProtists" id="EOD19523">
    <property type="protein sequence ID" value="EOD19523"/>
    <property type="gene ID" value="EMIHUDRAFT_310659"/>
</dbReference>
<proteinExistence type="predicted"/>
<keyword evidence="2" id="KW-1185">Reference proteome</keyword>
<dbReference type="STRING" id="2903.R1CA45"/>
<reference evidence="1" key="2">
    <citation type="submission" date="2024-10" db="UniProtKB">
        <authorList>
            <consortium name="EnsemblProtists"/>
        </authorList>
    </citation>
    <scope>IDENTIFICATION</scope>
</reference>
<dbReference type="Pfam" id="PF06325">
    <property type="entry name" value="PrmA"/>
    <property type="match status" value="1"/>
</dbReference>
<dbReference type="CDD" id="cd02440">
    <property type="entry name" value="AdoMet_MTases"/>
    <property type="match status" value="1"/>
</dbReference>
<dbReference type="InterPro" id="IPR029063">
    <property type="entry name" value="SAM-dependent_MTases_sf"/>
</dbReference>
<dbReference type="PROSITE" id="PS00092">
    <property type="entry name" value="N6_MTASE"/>
    <property type="match status" value="1"/>
</dbReference>
<dbReference type="InterPro" id="IPR051720">
    <property type="entry name" value="rRNA_MeTrfase/Polyamine_Synth"/>
</dbReference>
<evidence type="ECO:0000313" key="2">
    <source>
        <dbReference type="Proteomes" id="UP000013827"/>
    </source>
</evidence>
<dbReference type="PANTHER" id="PTHR23290:SF0">
    <property type="entry name" value="RRNA N6-ADENOSINE-METHYLTRANSFERASE METTL5"/>
    <property type="match status" value="1"/>
</dbReference>
<dbReference type="AlphaFoldDB" id="A0A0D3J7N8"/>
<dbReference type="PANTHER" id="PTHR23290">
    <property type="entry name" value="RRNA N6-ADENOSINE-METHYLTRANSFERASE METTL5"/>
    <property type="match status" value="1"/>
</dbReference>
<dbReference type="GO" id="GO:0008988">
    <property type="term" value="F:rRNA (adenine-N6-)-methyltransferase activity"/>
    <property type="evidence" value="ECO:0007669"/>
    <property type="project" value="TreeGrafter"/>
</dbReference>